<feature type="coiled-coil region" evidence="2">
    <location>
        <begin position="54"/>
        <end position="81"/>
    </location>
</feature>
<evidence type="ECO:0000313" key="4">
    <source>
        <dbReference type="Proteomes" id="UP000000539"/>
    </source>
</evidence>
<dbReference type="PANTHER" id="PTHR33768">
    <property type="entry name" value="MIP11318P"/>
    <property type="match status" value="1"/>
</dbReference>
<dbReference type="Pfam" id="PF13879">
    <property type="entry name" value="Hmw_CFAP97"/>
    <property type="match status" value="1"/>
</dbReference>
<reference evidence="3" key="3">
    <citation type="submission" date="2025-09" db="UniProtKB">
        <authorList>
            <consortium name="Ensembl"/>
        </authorList>
    </citation>
    <scope>IDENTIFICATION</scope>
    <source>
        <strain evidence="3">broiler</strain>
    </source>
</reference>
<sequence length="142" mass="16940">MTTKKRLKSQVWKMGSRGNLNKAMETGAREQARHCVKKMLPHAQSWQCVNLRKIQEDQKRISQIERDNERLMENLAAIQRGPARVDCWNEYFQRRSNSDNQNRKIMIITVENQGLLKRLVNCNPTYGKKKFKMEWQSTRQFK</sequence>
<keyword evidence="4" id="KW-1185">Reference proteome</keyword>
<dbReference type="PANTHER" id="PTHR33768:SF5">
    <property type="entry name" value="SPERM AXONEMAL MAINTENANCE PROTEIN CFAP97D1"/>
    <property type="match status" value="1"/>
</dbReference>
<dbReference type="CTD" id="284067"/>
<dbReference type="GO" id="GO:0007288">
    <property type="term" value="P:sperm axoneme assembly"/>
    <property type="evidence" value="ECO:0000318"/>
    <property type="project" value="GO_Central"/>
</dbReference>
<comment type="similarity">
    <text evidence="1">Belongs to the CFAP97 family.</text>
</comment>
<dbReference type="SMR" id="A0A8V0ZWU4"/>
<dbReference type="OMA" id="MIITVEN"/>
<dbReference type="Proteomes" id="UP000000539">
    <property type="component" value="Chromosome 27"/>
</dbReference>
<reference evidence="3" key="1">
    <citation type="submission" date="2020-11" db="EMBL/GenBank/DDBJ databases">
        <title>Gallus gallus (Chicken) genome, bGalGal1, GRCg7b, maternal haplotype autosomes + Z &amp; W.</title>
        <authorList>
            <person name="Warren W."/>
            <person name="Formenti G."/>
            <person name="Fedrigo O."/>
            <person name="Haase B."/>
            <person name="Mountcastle J."/>
            <person name="Balacco J."/>
            <person name="Tracey A."/>
            <person name="Schneider V."/>
            <person name="Okimoto R."/>
            <person name="Cheng H."/>
            <person name="Hawken R."/>
            <person name="Howe K."/>
            <person name="Jarvis E.D."/>
        </authorList>
    </citation>
    <scope>NUCLEOTIDE SEQUENCE [LARGE SCALE GENOMIC DNA]</scope>
    <source>
        <strain evidence="3">Broiler</strain>
    </source>
</reference>
<dbReference type="Ensembl" id="ENSGALT00010059170.1">
    <property type="protein sequence ID" value="ENSGALP00010036112.1"/>
    <property type="gene ID" value="ENSGALG00010024255.1"/>
</dbReference>
<dbReference type="InterPro" id="IPR038792">
    <property type="entry name" value="CFAP97D1/2"/>
</dbReference>
<dbReference type="AlphaFoldDB" id="A0A8V0ZWU4"/>
<reference evidence="3" key="2">
    <citation type="submission" date="2025-08" db="UniProtKB">
        <authorList>
            <consortium name="Ensembl"/>
        </authorList>
    </citation>
    <scope>IDENTIFICATION</scope>
    <source>
        <strain evidence="3">broiler</strain>
    </source>
</reference>
<dbReference type="InterPro" id="IPR029488">
    <property type="entry name" value="Hmw/CFAP97"/>
</dbReference>
<accession>A0A8V0ZWU4</accession>
<evidence type="ECO:0000256" key="2">
    <source>
        <dbReference type="SAM" id="Coils"/>
    </source>
</evidence>
<dbReference type="GeneID" id="771706"/>
<evidence type="ECO:0000256" key="1">
    <source>
        <dbReference type="ARBA" id="ARBA00008315"/>
    </source>
</evidence>
<organism evidence="3 4">
    <name type="scientific">Gallus gallus</name>
    <name type="common">Chicken</name>
    <dbReference type="NCBI Taxonomy" id="9031"/>
    <lineage>
        <taxon>Eukaryota</taxon>
        <taxon>Metazoa</taxon>
        <taxon>Chordata</taxon>
        <taxon>Craniata</taxon>
        <taxon>Vertebrata</taxon>
        <taxon>Euteleostomi</taxon>
        <taxon>Archelosauria</taxon>
        <taxon>Archosauria</taxon>
        <taxon>Dinosauria</taxon>
        <taxon>Saurischia</taxon>
        <taxon>Theropoda</taxon>
        <taxon>Coelurosauria</taxon>
        <taxon>Aves</taxon>
        <taxon>Neognathae</taxon>
        <taxon>Galloanserae</taxon>
        <taxon>Galliformes</taxon>
        <taxon>Phasianidae</taxon>
        <taxon>Phasianinae</taxon>
        <taxon>Gallus</taxon>
    </lineage>
</organism>
<dbReference type="GeneTree" id="ENSGT00390000018148"/>
<dbReference type="OrthoDB" id="2163395at2759"/>
<protein>
    <submittedName>
        <fullName evidence="3">CFAP97 domain containing 1</fullName>
    </submittedName>
</protein>
<gene>
    <name evidence="3" type="primary">CFAP97D1</name>
</gene>
<evidence type="ECO:0000313" key="3">
    <source>
        <dbReference type="Ensembl" id="ENSGALP00010036112.1"/>
    </source>
</evidence>
<dbReference type="RefSeq" id="NP_001376583.1">
    <property type="nucleotide sequence ID" value="NM_001389654.2"/>
</dbReference>
<keyword evidence="2" id="KW-0175">Coiled coil</keyword>
<proteinExistence type="inferred from homology"/>
<name>A0A8V0ZWU4_CHICK</name>